<comment type="caution">
    <text evidence="2">The sequence shown here is derived from an EMBL/GenBank/DDBJ whole genome shotgun (WGS) entry which is preliminary data.</text>
</comment>
<dbReference type="PANTHER" id="PTHR12461">
    <property type="entry name" value="HYPOXIA-INDUCIBLE FACTOR 1 ALPHA INHIBITOR-RELATED"/>
    <property type="match status" value="1"/>
</dbReference>
<dbReference type="InterPro" id="IPR014710">
    <property type="entry name" value="RmlC-like_jellyroll"/>
</dbReference>
<evidence type="ECO:0000313" key="3">
    <source>
        <dbReference type="Proteomes" id="UP000554235"/>
    </source>
</evidence>
<dbReference type="PROSITE" id="PS51184">
    <property type="entry name" value="JMJC"/>
    <property type="match status" value="1"/>
</dbReference>
<dbReference type="PANTHER" id="PTHR12461:SF99">
    <property type="entry name" value="BIFUNCTIONAL PEPTIDASE AND (3S)-LYSYL HYDROXYLASE JMJD7"/>
    <property type="match status" value="1"/>
</dbReference>
<protein>
    <submittedName>
        <fullName evidence="2">Phospholipase</fullName>
    </submittedName>
</protein>
<dbReference type="SMART" id="SM00558">
    <property type="entry name" value="JmjC"/>
    <property type="match status" value="1"/>
</dbReference>
<dbReference type="InterPro" id="IPR041667">
    <property type="entry name" value="Cupin_8"/>
</dbReference>
<dbReference type="Gene3D" id="2.60.120.10">
    <property type="entry name" value="Jelly Rolls"/>
    <property type="match status" value="1"/>
</dbReference>
<dbReference type="AlphaFoldDB" id="A0A8H4LLS9"/>
<gene>
    <name evidence="2" type="ORF">FALBO_1167</name>
</gene>
<accession>A0A8H4LLS9</accession>
<dbReference type="OrthoDB" id="415358at2759"/>
<sequence length="354" mass="40101">MSDLFSAQALQPGEKPKCDTERIPNAADTAIENLISTFNELNSNVIDELHEEPSPLEFMRYVARNTPFVIRNGASTWKACQEWNSAYLLSALKGQSVNVAVTPYGNADMPTIPPGQDSLVFAKPHYEDEPFEELLEYVARQETDPDFPSDAEIRYAQTQNDNLREEYVTLFSDVQKDIPFARIALDKAPDAVNLWIGNSKSVTALHKDNYENIYVQVLGRKHFVLLPSLCHPCVNEQPLRPATYKRAKDDLQLEMDSDNELVPFATWDPDRPEENATSFSHLAKPLRVTLNPGDMLYLPAMWYHKVSQSCAEEDEGFVLAVNYWYDLDFTGPLYPTSAFVRDISLGNRTQISPN</sequence>
<proteinExistence type="predicted"/>
<evidence type="ECO:0000313" key="2">
    <source>
        <dbReference type="EMBL" id="KAF4471918.1"/>
    </source>
</evidence>
<organism evidence="2 3">
    <name type="scientific">Fusarium albosuccineum</name>
    <dbReference type="NCBI Taxonomy" id="1237068"/>
    <lineage>
        <taxon>Eukaryota</taxon>
        <taxon>Fungi</taxon>
        <taxon>Dikarya</taxon>
        <taxon>Ascomycota</taxon>
        <taxon>Pezizomycotina</taxon>
        <taxon>Sordariomycetes</taxon>
        <taxon>Hypocreomycetidae</taxon>
        <taxon>Hypocreales</taxon>
        <taxon>Nectriaceae</taxon>
        <taxon>Fusarium</taxon>
        <taxon>Fusarium decemcellulare species complex</taxon>
    </lineage>
</organism>
<dbReference type="SUPFAM" id="SSF51197">
    <property type="entry name" value="Clavaminate synthase-like"/>
    <property type="match status" value="1"/>
</dbReference>
<dbReference type="EMBL" id="JAADYS010000151">
    <property type="protein sequence ID" value="KAF4471918.1"/>
    <property type="molecule type" value="Genomic_DNA"/>
</dbReference>
<feature type="domain" description="JmjC" evidence="1">
    <location>
        <begin position="153"/>
        <end position="340"/>
    </location>
</feature>
<evidence type="ECO:0000259" key="1">
    <source>
        <dbReference type="PROSITE" id="PS51184"/>
    </source>
</evidence>
<dbReference type="InterPro" id="IPR003347">
    <property type="entry name" value="JmjC_dom"/>
</dbReference>
<reference evidence="2 3" key="1">
    <citation type="submission" date="2020-01" db="EMBL/GenBank/DDBJ databases">
        <title>Identification and distribution of gene clusters putatively required for synthesis of sphingolipid metabolism inhibitors in phylogenetically diverse species of the filamentous fungus Fusarium.</title>
        <authorList>
            <person name="Kim H.-S."/>
            <person name="Busman M."/>
            <person name="Brown D.W."/>
            <person name="Divon H."/>
            <person name="Uhlig S."/>
            <person name="Proctor R.H."/>
        </authorList>
    </citation>
    <scope>NUCLEOTIDE SEQUENCE [LARGE SCALE GENOMIC DNA]</scope>
    <source>
        <strain evidence="2 3">NRRL 20459</strain>
    </source>
</reference>
<keyword evidence="3" id="KW-1185">Reference proteome</keyword>
<name>A0A8H4LLS9_9HYPO</name>
<dbReference type="Proteomes" id="UP000554235">
    <property type="component" value="Unassembled WGS sequence"/>
</dbReference>
<dbReference type="Pfam" id="PF13621">
    <property type="entry name" value="Cupin_8"/>
    <property type="match status" value="1"/>
</dbReference>